<name>A0ABZ0KAS6_STRC4</name>
<protein>
    <submittedName>
        <fullName evidence="1">Uncharacterized protein</fullName>
    </submittedName>
</protein>
<dbReference type="RefSeq" id="WP_317925458.1">
    <property type="nucleotide sequence ID" value="NZ_CP137524.1"/>
</dbReference>
<evidence type="ECO:0000313" key="2">
    <source>
        <dbReference type="Proteomes" id="UP001305002"/>
    </source>
</evidence>
<dbReference type="Proteomes" id="UP001305002">
    <property type="component" value="Chromosome"/>
</dbReference>
<gene>
    <name evidence="1" type="ORF">R5U08_13255</name>
</gene>
<keyword evidence="2" id="KW-1185">Reference proteome</keyword>
<sequence length="99" mass="10640">MLVDDSSVTDAAAYGVRVPADDAWTAQLYELPYDAGPLLSFERFAEVVAQGPEKASARAEAARAKYQDDEPAEMYIGQADRRNQSFLTGIALSGGGNRP</sequence>
<evidence type="ECO:0000313" key="1">
    <source>
        <dbReference type="EMBL" id="WOT35036.1"/>
    </source>
</evidence>
<reference evidence="1 2" key="2">
    <citation type="journal article" date="2024" name="Microb. Biotechnol.">
        <title>The involvement of multiple ABC transporters in daunorubicin efflux in Streptomyces coeruleorubidus.</title>
        <authorList>
            <person name="Dong J."/>
            <person name="Ning J."/>
            <person name="Tian Y."/>
            <person name="Li H."/>
            <person name="Chen H."/>
            <person name="Guan W."/>
        </authorList>
    </citation>
    <scope>NUCLEOTIDE SEQUENCE [LARGE SCALE GENOMIC DNA]</scope>
    <source>
        <strain evidence="1 2">CICC 11043</strain>
    </source>
</reference>
<reference evidence="1 2" key="1">
    <citation type="journal article" date="2021" name="J. Microbiol. Biotechnol.">
        <title>An Efficient Markerless Deletion System Suitable for the Industrial Strains of Streptomyces.</title>
        <authorList>
            <person name="Dong J."/>
            <person name="Wei J."/>
            <person name="Li H."/>
            <person name="Zhao S."/>
            <person name="Guan W."/>
        </authorList>
    </citation>
    <scope>NUCLEOTIDE SEQUENCE [LARGE SCALE GENOMIC DNA]</scope>
    <source>
        <strain evidence="1 2">CICC 11043</strain>
    </source>
</reference>
<accession>A0ABZ0KAS6</accession>
<proteinExistence type="predicted"/>
<organism evidence="1 2">
    <name type="scientific">Streptomyces coeruleorubidus</name>
    <dbReference type="NCBI Taxonomy" id="116188"/>
    <lineage>
        <taxon>Bacteria</taxon>
        <taxon>Bacillati</taxon>
        <taxon>Actinomycetota</taxon>
        <taxon>Actinomycetes</taxon>
        <taxon>Kitasatosporales</taxon>
        <taxon>Streptomycetaceae</taxon>
        <taxon>Streptomyces</taxon>
    </lineage>
</organism>
<dbReference type="EMBL" id="CP137524">
    <property type="protein sequence ID" value="WOT35036.1"/>
    <property type="molecule type" value="Genomic_DNA"/>
</dbReference>